<proteinExistence type="predicted"/>
<evidence type="ECO:0000313" key="1">
    <source>
        <dbReference type="EMBL" id="CAE0332709.1"/>
    </source>
</evidence>
<gene>
    <name evidence="1" type="ORF">SINC0208_LOCUS13347</name>
</gene>
<accession>A0A7S3ITT6</accession>
<organism evidence="1">
    <name type="scientific">Strombidium inclinatum</name>
    <dbReference type="NCBI Taxonomy" id="197538"/>
    <lineage>
        <taxon>Eukaryota</taxon>
        <taxon>Sar</taxon>
        <taxon>Alveolata</taxon>
        <taxon>Ciliophora</taxon>
        <taxon>Intramacronucleata</taxon>
        <taxon>Spirotrichea</taxon>
        <taxon>Oligotrichia</taxon>
        <taxon>Strombidiidae</taxon>
        <taxon>Strombidium</taxon>
    </lineage>
</organism>
<name>A0A7S3ITT6_9SPIT</name>
<protein>
    <submittedName>
        <fullName evidence="1">Uncharacterized protein</fullName>
    </submittedName>
</protein>
<dbReference type="EMBL" id="HBIH01033405">
    <property type="protein sequence ID" value="CAE0332709.1"/>
    <property type="molecule type" value="Transcribed_RNA"/>
</dbReference>
<reference evidence="1" key="1">
    <citation type="submission" date="2021-01" db="EMBL/GenBank/DDBJ databases">
        <authorList>
            <person name="Corre E."/>
            <person name="Pelletier E."/>
            <person name="Niang G."/>
            <person name="Scheremetjew M."/>
            <person name="Finn R."/>
            <person name="Kale V."/>
            <person name="Holt S."/>
            <person name="Cochrane G."/>
            <person name="Meng A."/>
            <person name="Brown T."/>
            <person name="Cohen L."/>
        </authorList>
    </citation>
    <scope>NUCLEOTIDE SEQUENCE</scope>
    <source>
        <strain evidence="1">S3</strain>
    </source>
</reference>
<dbReference type="AlphaFoldDB" id="A0A7S3ITT6"/>
<sequence>MAVVRAKVLIEKRRPLLLLLPRVELEKSSYRSRASLFCFNELRWWRNLCGCWIVSLNLRFCQLSNLTLGLFDCAVLGGAHHYFMVYKLLQLFISCEVSSLSLWR</sequence>